<organism evidence="3">
    <name type="scientific">Caenorhabditis brenneri</name>
    <name type="common">Nematode worm</name>
    <dbReference type="NCBI Taxonomy" id="135651"/>
    <lineage>
        <taxon>Eukaryota</taxon>
        <taxon>Metazoa</taxon>
        <taxon>Ecdysozoa</taxon>
        <taxon>Nematoda</taxon>
        <taxon>Chromadorea</taxon>
        <taxon>Rhabditida</taxon>
        <taxon>Rhabditina</taxon>
        <taxon>Rhabditomorpha</taxon>
        <taxon>Rhabditoidea</taxon>
        <taxon>Rhabditidae</taxon>
        <taxon>Peloderinae</taxon>
        <taxon>Caenorhabditis</taxon>
    </lineage>
</organism>
<dbReference type="FunCoup" id="G0N2G2">
    <property type="interactions" value="1876"/>
</dbReference>
<evidence type="ECO:0000259" key="1">
    <source>
        <dbReference type="Pfam" id="PF07735"/>
    </source>
</evidence>
<proteinExistence type="predicted"/>
<dbReference type="InParanoid" id="G0N2G2"/>
<dbReference type="Proteomes" id="UP000008068">
    <property type="component" value="Unassembled WGS sequence"/>
</dbReference>
<evidence type="ECO:0000313" key="2">
    <source>
        <dbReference type="EMBL" id="EGT50776.1"/>
    </source>
</evidence>
<dbReference type="HOGENOM" id="CLU_070667_0_0_1"/>
<gene>
    <name evidence="2" type="ORF">CAEBREN_07706</name>
</gene>
<evidence type="ECO:0000313" key="3">
    <source>
        <dbReference type="Proteomes" id="UP000008068"/>
    </source>
</evidence>
<dbReference type="Pfam" id="PF07735">
    <property type="entry name" value="FBA_2"/>
    <property type="match status" value="1"/>
</dbReference>
<keyword evidence="3" id="KW-1185">Reference proteome</keyword>
<reference evidence="3" key="1">
    <citation type="submission" date="2011-07" db="EMBL/GenBank/DDBJ databases">
        <authorList>
            <consortium name="Caenorhabditis brenneri Sequencing and Analysis Consortium"/>
            <person name="Wilson R.K."/>
        </authorList>
    </citation>
    <scope>NUCLEOTIDE SEQUENCE [LARGE SCALE GENOMIC DNA]</scope>
    <source>
        <strain evidence="3">PB2801</strain>
    </source>
</reference>
<accession>G0N2G2</accession>
<protein>
    <recommendedName>
        <fullName evidence="1">Sdz-33 F-box domain-containing protein</fullName>
    </recommendedName>
</protein>
<sequence>MKRVVKREVRVRNHGLICFLGSEFFSLEFENNGRQLESISLKSRIKKPKIGVLYMVSLESENNMRFLRKNWRSAFIGVMEIYKEILEIFKMPISKFVVDLNSVRNEYKSVIHWFNSPASHQPMVEVNGEKCSYEVYSWVLDNIKSSEDLRVFAEPRTFSTKEARSITADKLFINFGGWIDSSHLKLMESKRIIISNSTITDEEINRFLHSLTTGSDPNLTFLVFEIYRDPNFFILMDGLDAIEIGNFEFSFKLNNGKRCRVSNVIYGEEEELNLQGIEIQIVL</sequence>
<feature type="domain" description="Sdz-33 F-box" evidence="1">
    <location>
        <begin position="169"/>
        <end position="222"/>
    </location>
</feature>
<dbReference type="AlphaFoldDB" id="G0N2G2"/>
<dbReference type="OrthoDB" id="10669691at2759"/>
<dbReference type="InterPro" id="IPR012885">
    <property type="entry name" value="F-box_Sdz-33"/>
</dbReference>
<dbReference type="PANTHER" id="PTHR21503">
    <property type="entry name" value="F-BOX-CONTAINING HYPOTHETICAL PROTEIN C.ELEGANS"/>
    <property type="match status" value="1"/>
</dbReference>
<name>G0N2G2_CAEBE</name>
<dbReference type="EMBL" id="GL379830">
    <property type="protein sequence ID" value="EGT50776.1"/>
    <property type="molecule type" value="Genomic_DNA"/>
</dbReference>